<dbReference type="Pfam" id="PF20431">
    <property type="entry name" value="E_motif"/>
    <property type="match status" value="1"/>
</dbReference>
<accession>A0A835RMR0</accession>
<protein>
    <recommendedName>
        <fullName evidence="5">Pentatricopeptide repeat-containing protein</fullName>
    </recommendedName>
</protein>
<dbReference type="Proteomes" id="UP000639772">
    <property type="component" value="Chromosome 3"/>
</dbReference>
<dbReference type="InterPro" id="IPR046848">
    <property type="entry name" value="E_motif"/>
</dbReference>
<evidence type="ECO:0000313" key="4">
    <source>
        <dbReference type="Proteomes" id="UP000639772"/>
    </source>
</evidence>
<dbReference type="PANTHER" id="PTHR47926">
    <property type="entry name" value="PENTATRICOPEPTIDE REPEAT-CONTAINING PROTEIN"/>
    <property type="match status" value="1"/>
</dbReference>
<dbReference type="OrthoDB" id="1886324at2759"/>
<dbReference type="FunFam" id="1.25.40.10:FF:001093">
    <property type="entry name" value="Pentatricopeptide repeat-containing protein At2g34400"/>
    <property type="match status" value="1"/>
</dbReference>
<organism evidence="3 4">
    <name type="scientific">Vanilla planifolia</name>
    <name type="common">Vanilla</name>
    <dbReference type="NCBI Taxonomy" id="51239"/>
    <lineage>
        <taxon>Eukaryota</taxon>
        <taxon>Viridiplantae</taxon>
        <taxon>Streptophyta</taxon>
        <taxon>Embryophyta</taxon>
        <taxon>Tracheophyta</taxon>
        <taxon>Spermatophyta</taxon>
        <taxon>Magnoliopsida</taxon>
        <taxon>Liliopsida</taxon>
        <taxon>Asparagales</taxon>
        <taxon>Orchidaceae</taxon>
        <taxon>Vanilloideae</taxon>
        <taxon>Vanilleae</taxon>
        <taxon>Vanilla</taxon>
    </lineage>
</organism>
<dbReference type="GO" id="GO:0009451">
    <property type="term" value="P:RNA modification"/>
    <property type="evidence" value="ECO:0007669"/>
    <property type="project" value="InterPro"/>
</dbReference>
<dbReference type="Pfam" id="PF13041">
    <property type="entry name" value="PPR_2"/>
    <property type="match status" value="1"/>
</dbReference>
<comment type="caution">
    <text evidence="3">The sequence shown here is derived from an EMBL/GenBank/DDBJ whole genome shotgun (WGS) entry which is preliminary data.</text>
</comment>
<keyword evidence="1" id="KW-0677">Repeat</keyword>
<sequence length="389" mass="43855">MNSYDFISWTAILAVYVANKVVEEARSMFDRMPEKNLIAWNTMMFGYLQNGKILEDKSQNNCRNLTFFLDDALMFFCDLVRSEVSPDHFSYNCAITACGLSGAMGQVAAVHCQALKFGFESDVGVGNALISAYGKCGSLLEAERSFKSLNTPDMISWNALLTAYSQNGQGNEALVLFDEMRRSGVELNNVTFISVLSACCYTGEIKKGQFYFEIMENIYDIHPTREHYACIVDLLGRAGLLCEAEVIIKKMPIDPDLTVWGALLGACKMHGDPLVAKRAAEQMLILEPDNAAAHVAISKTFADMSMWKDVETVWASMKKKRLIKEPGCSWINIKNEKHIFLSNDCRHRQKDLIDETLWTIYCNIFECSTTNLEIIGLYDNDTYMHALRI</sequence>
<dbReference type="PANTHER" id="PTHR47926:SF533">
    <property type="entry name" value="DYW DOMAIN-CONTAINING PROTEIN"/>
    <property type="match status" value="1"/>
</dbReference>
<dbReference type="GO" id="GO:0003723">
    <property type="term" value="F:RNA binding"/>
    <property type="evidence" value="ECO:0007669"/>
    <property type="project" value="InterPro"/>
</dbReference>
<dbReference type="Gene3D" id="1.25.40.10">
    <property type="entry name" value="Tetratricopeptide repeat domain"/>
    <property type="match status" value="3"/>
</dbReference>
<feature type="repeat" description="PPR" evidence="2">
    <location>
        <begin position="153"/>
        <end position="187"/>
    </location>
</feature>
<dbReference type="NCBIfam" id="TIGR00756">
    <property type="entry name" value="PPR"/>
    <property type="match status" value="2"/>
</dbReference>
<reference evidence="3 4" key="1">
    <citation type="journal article" date="2020" name="Nat. Food">
        <title>A phased Vanilla planifolia genome enables genetic improvement of flavour and production.</title>
        <authorList>
            <person name="Hasing T."/>
            <person name="Tang H."/>
            <person name="Brym M."/>
            <person name="Khazi F."/>
            <person name="Huang T."/>
            <person name="Chambers A.H."/>
        </authorList>
    </citation>
    <scope>NUCLEOTIDE SEQUENCE [LARGE SCALE GENOMIC DNA]</scope>
    <source>
        <tissue evidence="3">Leaf</tissue>
    </source>
</reference>
<feature type="repeat" description="PPR" evidence="2">
    <location>
        <begin position="5"/>
        <end position="39"/>
    </location>
</feature>
<dbReference type="AlphaFoldDB" id="A0A835RMR0"/>
<dbReference type="EMBL" id="JADCNM010000003">
    <property type="protein sequence ID" value="KAG0491070.1"/>
    <property type="molecule type" value="Genomic_DNA"/>
</dbReference>
<evidence type="ECO:0000256" key="2">
    <source>
        <dbReference type="PROSITE-ProRule" id="PRU00708"/>
    </source>
</evidence>
<dbReference type="InterPro" id="IPR002885">
    <property type="entry name" value="PPR_rpt"/>
</dbReference>
<dbReference type="InterPro" id="IPR046960">
    <property type="entry name" value="PPR_At4g14850-like_plant"/>
</dbReference>
<evidence type="ECO:0000256" key="1">
    <source>
        <dbReference type="ARBA" id="ARBA00022737"/>
    </source>
</evidence>
<evidence type="ECO:0008006" key="5">
    <source>
        <dbReference type="Google" id="ProtNLM"/>
    </source>
</evidence>
<dbReference type="InterPro" id="IPR011990">
    <property type="entry name" value="TPR-like_helical_dom_sf"/>
</dbReference>
<dbReference type="Pfam" id="PF01535">
    <property type="entry name" value="PPR"/>
    <property type="match status" value="3"/>
</dbReference>
<gene>
    <name evidence="3" type="ORF">HPP92_007933</name>
</gene>
<proteinExistence type="predicted"/>
<dbReference type="PROSITE" id="PS51375">
    <property type="entry name" value="PPR"/>
    <property type="match status" value="2"/>
</dbReference>
<evidence type="ECO:0000313" key="3">
    <source>
        <dbReference type="EMBL" id="KAG0491070.1"/>
    </source>
</evidence>
<name>A0A835RMR0_VANPL</name>